<protein>
    <recommendedName>
        <fullName evidence="2">G patch domain-containing protein 11</fullName>
    </recommendedName>
    <alternativeName>
        <fullName evidence="3">Coiled-coil domain-containing protein 75</fullName>
    </alternativeName>
</protein>
<feature type="domain" description="G-patch" evidence="4">
    <location>
        <begin position="81"/>
        <end position="131"/>
    </location>
</feature>
<reference evidence="7" key="1">
    <citation type="submission" date="2017-02" db="UniProtKB">
        <authorList>
            <consortium name="WormBaseParasite"/>
        </authorList>
    </citation>
    <scope>IDENTIFICATION</scope>
</reference>
<dbReference type="SMART" id="SM01173">
    <property type="entry name" value="DUF4187"/>
    <property type="match status" value="1"/>
</dbReference>
<reference evidence="5 6" key="2">
    <citation type="submission" date="2018-10" db="EMBL/GenBank/DDBJ databases">
        <authorList>
            <consortium name="Pathogen Informatics"/>
        </authorList>
    </citation>
    <scope>NUCLEOTIDE SEQUENCE [LARGE SCALE GENOMIC DNA]</scope>
</reference>
<dbReference type="SMART" id="SM00443">
    <property type="entry name" value="G_patch"/>
    <property type="match status" value="1"/>
</dbReference>
<dbReference type="Pfam" id="PF13821">
    <property type="entry name" value="DUF4187"/>
    <property type="match status" value="1"/>
</dbReference>
<dbReference type="InterPro" id="IPR025239">
    <property type="entry name" value="DUF4187"/>
</dbReference>
<dbReference type="OrthoDB" id="786951at2759"/>
<accession>A0A0N4VGN7</accession>
<evidence type="ECO:0000313" key="6">
    <source>
        <dbReference type="Proteomes" id="UP000274131"/>
    </source>
</evidence>
<dbReference type="PROSITE" id="PS50174">
    <property type="entry name" value="G_PATCH"/>
    <property type="match status" value="1"/>
</dbReference>
<evidence type="ECO:0000313" key="5">
    <source>
        <dbReference type="EMBL" id="VDD94582.1"/>
    </source>
</evidence>
<dbReference type="GO" id="GO:0000776">
    <property type="term" value="C:kinetochore"/>
    <property type="evidence" value="ECO:0007669"/>
    <property type="project" value="TreeGrafter"/>
</dbReference>
<sequence length="289" mass="32648">MDMPTSIAESGSESEEDYMSEAFIASVSNVRPGLARTVYEQRALRIEASKQENIQRLRSLPRLADLEKEKRDEGLAKPVGEGSKGFALLQKMGYKPGMSLGVKRDGTNEGIKEPIGVNIKTGRTGLGHEKEEESKKKFQAELLLKASLARSKANVHSDFRKRKRAAKIQKQIFADLMKSRKACEDLDVRKGIKDPLEPEFWPIYESKDEANCSQHSKRILLDHTDSEPIFRYSNGKLAPSEVRLEGITSYLRKEHLYCTWCGYQYDSVDDMETQCPGNTRDAHENDSGD</sequence>
<gene>
    <name evidence="5" type="ORF">EVEC_LOCUS9333</name>
</gene>
<dbReference type="STRING" id="51028.A0A0N4VGN7"/>
<dbReference type="Proteomes" id="UP000274131">
    <property type="component" value="Unassembled WGS sequence"/>
</dbReference>
<dbReference type="PANTHER" id="PTHR21032:SF0">
    <property type="entry name" value="G PATCH DOMAIN-CONTAINING PROTEIN 11"/>
    <property type="match status" value="1"/>
</dbReference>
<evidence type="ECO:0000256" key="1">
    <source>
        <dbReference type="ARBA" id="ARBA00007140"/>
    </source>
</evidence>
<evidence type="ECO:0000313" key="7">
    <source>
        <dbReference type="WBParaSite" id="EVEC_0000996901-mRNA-1"/>
    </source>
</evidence>
<name>A0A0N4VGN7_ENTVE</name>
<dbReference type="Pfam" id="PF01585">
    <property type="entry name" value="G-patch"/>
    <property type="match status" value="1"/>
</dbReference>
<dbReference type="InterPro" id="IPR039249">
    <property type="entry name" value="GPATCH11"/>
</dbReference>
<dbReference type="EMBL" id="UXUI01009968">
    <property type="protein sequence ID" value="VDD94582.1"/>
    <property type="molecule type" value="Genomic_DNA"/>
</dbReference>
<organism evidence="7">
    <name type="scientific">Enterobius vermicularis</name>
    <name type="common">Human pinworm</name>
    <dbReference type="NCBI Taxonomy" id="51028"/>
    <lineage>
        <taxon>Eukaryota</taxon>
        <taxon>Metazoa</taxon>
        <taxon>Ecdysozoa</taxon>
        <taxon>Nematoda</taxon>
        <taxon>Chromadorea</taxon>
        <taxon>Rhabditida</taxon>
        <taxon>Spirurina</taxon>
        <taxon>Oxyuridomorpha</taxon>
        <taxon>Oxyuroidea</taxon>
        <taxon>Oxyuridae</taxon>
        <taxon>Enterobius</taxon>
    </lineage>
</organism>
<dbReference type="PANTHER" id="PTHR21032">
    <property type="entry name" value="G PATCH DOMAIN-CONTAINING PROTEIN 11"/>
    <property type="match status" value="1"/>
</dbReference>
<evidence type="ECO:0000256" key="3">
    <source>
        <dbReference type="ARBA" id="ARBA00030688"/>
    </source>
</evidence>
<dbReference type="AlphaFoldDB" id="A0A0N4VGN7"/>
<evidence type="ECO:0000259" key="4">
    <source>
        <dbReference type="PROSITE" id="PS50174"/>
    </source>
</evidence>
<dbReference type="GO" id="GO:0003676">
    <property type="term" value="F:nucleic acid binding"/>
    <property type="evidence" value="ECO:0007669"/>
    <property type="project" value="InterPro"/>
</dbReference>
<proteinExistence type="inferred from homology"/>
<comment type="similarity">
    <text evidence="1">Belongs to the GPATCH11 family.</text>
</comment>
<dbReference type="WBParaSite" id="EVEC_0000996901-mRNA-1">
    <property type="protein sequence ID" value="EVEC_0000996901-mRNA-1"/>
    <property type="gene ID" value="EVEC_0000996901"/>
</dbReference>
<keyword evidence="6" id="KW-1185">Reference proteome</keyword>
<dbReference type="InterPro" id="IPR000467">
    <property type="entry name" value="G_patch_dom"/>
</dbReference>
<evidence type="ECO:0000256" key="2">
    <source>
        <dbReference type="ARBA" id="ARBA00021978"/>
    </source>
</evidence>